<feature type="domain" description="CHAT" evidence="2">
    <location>
        <begin position="595"/>
        <end position="863"/>
    </location>
</feature>
<dbReference type="InterPro" id="IPR011990">
    <property type="entry name" value="TPR-like_helical_dom_sf"/>
</dbReference>
<dbReference type="Proteomes" id="UP000500857">
    <property type="component" value="Chromosome"/>
</dbReference>
<dbReference type="Pfam" id="PF14938">
    <property type="entry name" value="SNAP"/>
    <property type="match status" value="1"/>
</dbReference>
<dbReference type="InterPro" id="IPR024983">
    <property type="entry name" value="CHAT_dom"/>
</dbReference>
<dbReference type="PANTHER" id="PTHR10098:SF112">
    <property type="entry name" value="SLR0380 PROTEIN"/>
    <property type="match status" value="1"/>
</dbReference>
<reference evidence="3 4" key="1">
    <citation type="submission" date="2020-04" db="EMBL/GenBank/DDBJ databases">
        <authorList>
            <person name="Basu S."/>
            <person name="Maruthanayagam V."/>
            <person name="Chakraborty S."/>
            <person name="Pramanik A."/>
            <person name="Mukherjee J."/>
            <person name="Brink B."/>
        </authorList>
    </citation>
    <scope>NUCLEOTIDE SEQUENCE [LARGE SCALE GENOMIC DNA]</scope>
    <source>
        <strain evidence="3 4">AP17</strain>
    </source>
</reference>
<keyword evidence="1" id="KW-0802">TPR repeat</keyword>
<evidence type="ECO:0000259" key="2">
    <source>
        <dbReference type="Pfam" id="PF12770"/>
    </source>
</evidence>
<gene>
    <name evidence="3" type="ORF">HCG48_07970</name>
</gene>
<proteinExistence type="predicted"/>
<dbReference type="PANTHER" id="PTHR10098">
    <property type="entry name" value="RAPSYN-RELATED"/>
    <property type="match status" value="1"/>
</dbReference>
<sequence>MPIATAQQPHGQPRSIAQVQIDARSTIDRAREAYRLGDYETAVQLWQQLAREFEEGGDRLNAAMAWSNLALSDRQLGRWEDARTAIARSFSLLETTEKSGDRDRVWAQAADIRGELYRGMGDLENAIASWQEAAKLYQLSGQNDRLLNNQLNRAETLQDLGLYPRACNAFLTALEIESQDCDLSDSQFEQFVNYLWNDRELSALKLRGAIGLGNLFRLRGNLIDSATILSKTAQLSARIDDRALQAIAYLSLGNTQRFLDDKEAAFASYARSAQLATSEFSQLQARLNQLSLTIALKPESESTNLARELENQIGIVPLTQQGIYAEINFAKSLIQLATKIPESQESPDRFAERSRENFDRAERILQRAIDRTRQLGNARAQAYALGTLGKLYEARQDWDRAIQFSLQALQFAPSYTAPDIAYQFLWQLGRLESHTGDLDAAIAHYGEAVKTLQALRSDLVAIGDEAQFSFRESVEPIYREFAALLLRRDRQVSQADLIQAREVVESLQLAELDNFFQDACLDTQPVQIDRVDEKAAAIYTIILSDRLETIVSIPGKPLKHYTAEVDRPTVEAEIEAMRLYLTDPRRRSAIDRFQQISQQIYDWIVGPASVDLERNAIETLVFVLDGGFRNLPMSALYDGEGYLIEKYAIALTPGLQLLEPKPLQSQTLSVLTAGISEARQGFVELPGVESELDRIANKLPTKRLLNPSFTEANFKTTLDRSSFPVVHIASHGQFSSDADQTFILTWDDRIDVREFDTLLRRNAQGAEPIELLVLSACQTASGDKRAALGLAGVAVRAGARSTIASLWYVSDRATAQLMTEFYRQLSDRPQSKAQALRGAQQALLQSEEFSTPYFWSAFVLVGNWL</sequence>
<name>A0A6H1TV78_9CYAN</name>
<dbReference type="Pfam" id="PF12770">
    <property type="entry name" value="CHAT"/>
    <property type="match status" value="1"/>
</dbReference>
<dbReference type="EMBL" id="CP051167">
    <property type="protein sequence ID" value="QIZ70524.1"/>
    <property type="molecule type" value="Genomic_DNA"/>
</dbReference>
<feature type="repeat" description="TPR" evidence="1">
    <location>
        <begin position="382"/>
        <end position="415"/>
    </location>
</feature>
<evidence type="ECO:0000313" key="3">
    <source>
        <dbReference type="EMBL" id="QIZ70524.1"/>
    </source>
</evidence>
<dbReference type="SUPFAM" id="SSF48452">
    <property type="entry name" value="TPR-like"/>
    <property type="match status" value="2"/>
</dbReference>
<dbReference type="InterPro" id="IPR019734">
    <property type="entry name" value="TPR_rpt"/>
</dbReference>
<dbReference type="Pfam" id="PF13424">
    <property type="entry name" value="TPR_12"/>
    <property type="match status" value="1"/>
</dbReference>
<organism evidence="3 4">
    <name type="scientific">Oxynema aestuarii AP17</name>
    <dbReference type="NCBI Taxonomy" id="2064643"/>
    <lineage>
        <taxon>Bacteria</taxon>
        <taxon>Bacillati</taxon>
        <taxon>Cyanobacteriota</taxon>
        <taxon>Cyanophyceae</taxon>
        <taxon>Oscillatoriophycideae</taxon>
        <taxon>Oscillatoriales</taxon>
        <taxon>Oscillatoriaceae</taxon>
        <taxon>Oxynema</taxon>
        <taxon>Oxynema aestuarii</taxon>
    </lineage>
</organism>
<keyword evidence="4" id="KW-1185">Reference proteome</keyword>
<dbReference type="Gene3D" id="1.25.40.10">
    <property type="entry name" value="Tetratricopeptide repeat domain"/>
    <property type="match status" value="3"/>
</dbReference>
<evidence type="ECO:0000313" key="4">
    <source>
        <dbReference type="Proteomes" id="UP000500857"/>
    </source>
</evidence>
<accession>A0A6H1TV78</accession>
<evidence type="ECO:0000256" key="1">
    <source>
        <dbReference type="PROSITE-ProRule" id="PRU00339"/>
    </source>
</evidence>
<dbReference type="SMART" id="SM00028">
    <property type="entry name" value="TPR"/>
    <property type="match status" value="7"/>
</dbReference>
<dbReference type="PROSITE" id="PS50005">
    <property type="entry name" value="TPR"/>
    <property type="match status" value="1"/>
</dbReference>
<dbReference type="KEGG" id="oxy:HCG48_07970"/>
<dbReference type="AlphaFoldDB" id="A0A6H1TV78"/>
<protein>
    <submittedName>
        <fullName evidence="3">CHAT domain-containing protein</fullName>
    </submittedName>
</protein>